<reference evidence="2" key="1">
    <citation type="submission" date="2020-04" db="EMBL/GenBank/DDBJ databases">
        <authorList>
            <person name="Zhang T."/>
        </authorList>
    </citation>
    <scope>NUCLEOTIDE SEQUENCE</scope>
    <source>
        <strain evidence="2">HKST-UBA01</strain>
    </source>
</reference>
<comment type="caution">
    <text evidence="2">The sequence shown here is derived from an EMBL/GenBank/DDBJ whole genome shotgun (WGS) entry which is preliminary data.</text>
</comment>
<feature type="region of interest" description="Disordered" evidence="1">
    <location>
        <begin position="58"/>
        <end position="78"/>
    </location>
</feature>
<dbReference type="InterPro" id="IPR021323">
    <property type="entry name" value="DUF2927"/>
</dbReference>
<dbReference type="Pfam" id="PF11150">
    <property type="entry name" value="DUF2927"/>
    <property type="match status" value="1"/>
</dbReference>
<accession>A0A955RQD1</accession>
<proteinExistence type="predicted"/>
<dbReference type="EMBL" id="JAGQKX010000083">
    <property type="protein sequence ID" value="MCA9390388.1"/>
    <property type="molecule type" value="Genomic_DNA"/>
</dbReference>
<evidence type="ECO:0000313" key="2">
    <source>
        <dbReference type="EMBL" id="MCA9390388.1"/>
    </source>
</evidence>
<reference evidence="2" key="2">
    <citation type="journal article" date="2021" name="Microbiome">
        <title>Successional dynamics and alternative stable states in a saline activated sludge microbial community over 9 years.</title>
        <authorList>
            <person name="Wang Y."/>
            <person name="Ye J."/>
            <person name="Ju F."/>
            <person name="Liu L."/>
            <person name="Boyd J.A."/>
            <person name="Deng Y."/>
            <person name="Parks D.H."/>
            <person name="Jiang X."/>
            <person name="Yin X."/>
            <person name="Woodcroft B.J."/>
            <person name="Tyson G.W."/>
            <person name="Hugenholtz P."/>
            <person name="Polz M.F."/>
            <person name="Zhang T."/>
        </authorList>
    </citation>
    <scope>NUCLEOTIDE SEQUENCE</scope>
    <source>
        <strain evidence="2">HKST-UBA01</strain>
    </source>
</reference>
<evidence type="ECO:0000313" key="3">
    <source>
        <dbReference type="Proteomes" id="UP000701698"/>
    </source>
</evidence>
<organism evidence="2 3">
    <name type="scientific">candidate division WWE3 bacterium</name>
    <dbReference type="NCBI Taxonomy" id="2053526"/>
    <lineage>
        <taxon>Bacteria</taxon>
        <taxon>Katanobacteria</taxon>
    </lineage>
</organism>
<dbReference type="AlphaFoldDB" id="A0A955RQD1"/>
<name>A0A955RQD1_UNCKA</name>
<evidence type="ECO:0000256" key="1">
    <source>
        <dbReference type="SAM" id="MobiDB-lite"/>
    </source>
</evidence>
<gene>
    <name evidence="2" type="ORF">KC571_03210</name>
</gene>
<protein>
    <submittedName>
        <fullName evidence="2">DUF2927 domain-containing protein</fullName>
    </submittedName>
</protein>
<feature type="compositionally biased region" description="Polar residues" evidence="1">
    <location>
        <begin position="62"/>
        <end position="78"/>
    </location>
</feature>
<dbReference type="Proteomes" id="UP000701698">
    <property type="component" value="Unassembled WGS sequence"/>
</dbReference>
<sequence length="280" mass="31326">MRKPKKLFQNRQGSIAIIVIFALLAFAAAAIMLQNTDWVLFQDAPTYPYPDISPTAIIDPTVTPSAGQPTQPSQPTVAPTSTIAVEHISDDLKNYFEEIVFGGEYGNVTSAITRWEQSYVTVETVGTIDDKSITCLNVVISDFNGLSETAQLQLASANADIVMHFAPESSFKTIEPNYVPINMGFFWAYWNTNSQIYDGTILIDNTDDLTDAERCHLIREELTQIMGPKNDSYRYEESIFYQGWTDVNAYSELDKEVITLLYSDEVSAGMTKVAFEAKYQ</sequence>